<organism evidence="1 2">
    <name type="scientific">Terfezia boudieri ATCC MYA-4762</name>
    <dbReference type="NCBI Taxonomy" id="1051890"/>
    <lineage>
        <taxon>Eukaryota</taxon>
        <taxon>Fungi</taxon>
        <taxon>Dikarya</taxon>
        <taxon>Ascomycota</taxon>
        <taxon>Pezizomycotina</taxon>
        <taxon>Pezizomycetes</taxon>
        <taxon>Pezizales</taxon>
        <taxon>Pezizaceae</taxon>
        <taxon>Terfezia</taxon>
    </lineage>
</organism>
<keyword evidence="2" id="KW-1185">Reference proteome</keyword>
<dbReference type="InParanoid" id="A0A3N4LYG9"/>
<sequence length="145" mass="16190">MHSILPVPFLPSAKNIPCISTYNSSMGADPTDEIIEDSEEVTLDRLLDPYRSTIPTADDEDDSEPSRLIPTCDLRETQATVKLYVQQQWDPGMLSLAFEVVDEAAIAVQQDLHNPERRLATLQLRKPQRQTPITSYFRGSGESGS</sequence>
<gene>
    <name evidence="1" type="ORF">L211DRAFT_845936</name>
</gene>
<name>A0A3N4LYG9_9PEZI</name>
<protein>
    <submittedName>
        <fullName evidence="1">Uncharacterized protein</fullName>
    </submittedName>
</protein>
<accession>A0A3N4LYG9</accession>
<reference evidence="1 2" key="1">
    <citation type="journal article" date="2018" name="Nat. Ecol. Evol.">
        <title>Pezizomycetes genomes reveal the molecular basis of ectomycorrhizal truffle lifestyle.</title>
        <authorList>
            <person name="Murat C."/>
            <person name="Payen T."/>
            <person name="Noel B."/>
            <person name="Kuo A."/>
            <person name="Morin E."/>
            <person name="Chen J."/>
            <person name="Kohler A."/>
            <person name="Krizsan K."/>
            <person name="Balestrini R."/>
            <person name="Da Silva C."/>
            <person name="Montanini B."/>
            <person name="Hainaut M."/>
            <person name="Levati E."/>
            <person name="Barry K.W."/>
            <person name="Belfiori B."/>
            <person name="Cichocki N."/>
            <person name="Clum A."/>
            <person name="Dockter R.B."/>
            <person name="Fauchery L."/>
            <person name="Guy J."/>
            <person name="Iotti M."/>
            <person name="Le Tacon F."/>
            <person name="Lindquist E.A."/>
            <person name="Lipzen A."/>
            <person name="Malagnac F."/>
            <person name="Mello A."/>
            <person name="Molinier V."/>
            <person name="Miyauchi S."/>
            <person name="Poulain J."/>
            <person name="Riccioni C."/>
            <person name="Rubini A."/>
            <person name="Sitrit Y."/>
            <person name="Splivallo R."/>
            <person name="Traeger S."/>
            <person name="Wang M."/>
            <person name="Zifcakova L."/>
            <person name="Wipf D."/>
            <person name="Zambonelli A."/>
            <person name="Paolocci F."/>
            <person name="Nowrousian M."/>
            <person name="Ottonello S."/>
            <person name="Baldrian P."/>
            <person name="Spatafora J.W."/>
            <person name="Henrissat B."/>
            <person name="Nagy L.G."/>
            <person name="Aury J.M."/>
            <person name="Wincker P."/>
            <person name="Grigoriev I.V."/>
            <person name="Bonfante P."/>
            <person name="Martin F.M."/>
        </authorList>
    </citation>
    <scope>NUCLEOTIDE SEQUENCE [LARGE SCALE GENOMIC DNA]</scope>
    <source>
        <strain evidence="1 2">ATCC MYA-4762</strain>
    </source>
</reference>
<evidence type="ECO:0000313" key="1">
    <source>
        <dbReference type="EMBL" id="RPB27944.1"/>
    </source>
</evidence>
<dbReference type="Proteomes" id="UP000267821">
    <property type="component" value="Unassembled WGS sequence"/>
</dbReference>
<dbReference type="AlphaFoldDB" id="A0A3N4LYG9"/>
<evidence type="ECO:0000313" key="2">
    <source>
        <dbReference type="Proteomes" id="UP000267821"/>
    </source>
</evidence>
<dbReference type="EMBL" id="ML121530">
    <property type="protein sequence ID" value="RPB27944.1"/>
    <property type="molecule type" value="Genomic_DNA"/>
</dbReference>
<proteinExistence type="predicted"/>